<accession>A0A173U9L4</accession>
<dbReference type="RefSeq" id="WP_055073287.1">
    <property type="nucleotide sequence ID" value="NZ_BAABXM010000001.1"/>
</dbReference>
<protein>
    <submittedName>
        <fullName evidence="2">Molybdopterin biosynthesis protein MoeB</fullName>
    </submittedName>
    <submittedName>
        <fullName evidence="3">Rhodanese-like domain-containing protein</fullName>
    </submittedName>
</protein>
<evidence type="ECO:0000313" key="2">
    <source>
        <dbReference type="EMBL" id="CUN11743.1"/>
    </source>
</evidence>
<dbReference type="SUPFAM" id="SSF52821">
    <property type="entry name" value="Rhodanese/Cell cycle control phosphatase"/>
    <property type="match status" value="1"/>
</dbReference>
<dbReference type="InterPro" id="IPR036873">
    <property type="entry name" value="Rhodanese-like_dom_sf"/>
</dbReference>
<reference evidence="3" key="3">
    <citation type="submission" date="2020-02" db="EMBL/GenBank/DDBJ databases">
        <authorList>
            <person name="Littmann E."/>
            <person name="Sorbara M."/>
        </authorList>
    </citation>
    <scope>NUCLEOTIDE SEQUENCE</scope>
    <source>
        <strain evidence="3">MSK.14.57</strain>
    </source>
</reference>
<organism evidence="2 4">
    <name type="scientific">Anaerostipes hadrus</name>
    <dbReference type="NCBI Taxonomy" id="649756"/>
    <lineage>
        <taxon>Bacteria</taxon>
        <taxon>Bacillati</taxon>
        <taxon>Bacillota</taxon>
        <taxon>Clostridia</taxon>
        <taxon>Lachnospirales</taxon>
        <taxon>Lachnospiraceae</taxon>
        <taxon>Anaerostipes</taxon>
    </lineage>
</organism>
<dbReference type="Proteomes" id="UP001644750">
    <property type="component" value="Unassembled WGS sequence"/>
</dbReference>
<sequence length="113" mass="13298">MEFENISLKEGIKLSRDKKHYILMDVREEERYKEGHLENAISCPYGILKECYEQMDGKKIIVYCDFGGQSMMAARHLRKDGFEVYNIIGGVYYYMKEKEQNKSEAQHVTKVDS</sequence>
<dbReference type="PANTHER" id="PTHR43031:SF1">
    <property type="entry name" value="PYRIDINE NUCLEOTIDE-DISULPHIDE OXIDOREDUCTASE"/>
    <property type="match status" value="1"/>
</dbReference>
<reference evidence="2 4" key="1">
    <citation type="submission" date="2015-09" db="EMBL/GenBank/DDBJ databases">
        <authorList>
            <consortium name="Pathogen Informatics"/>
        </authorList>
    </citation>
    <scope>NUCLEOTIDE SEQUENCE [LARGE SCALE GENOMIC DNA]</scope>
    <source>
        <strain evidence="2 4">2789STDY5834959</strain>
    </source>
</reference>
<evidence type="ECO:0000313" key="5">
    <source>
        <dbReference type="Proteomes" id="UP001644750"/>
    </source>
</evidence>
<dbReference type="PANTHER" id="PTHR43031">
    <property type="entry name" value="FAD-DEPENDENT OXIDOREDUCTASE"/>
    <property type="match status" value="1"/>
</dbReference>
<dbReference type="Proteomes" id="UP000095553">
    <property type="component" value="Unassembled WGS sequence"/>
</dbReference>
<dbReference type="InterPro" id="IPR001763">
    <property type="entry name" value="Rhodanese-like_dom"/>
</dbReference>
<evidence type="ECO:0000259" key="1">
    <source>
        <dbReference type="PROSITE" id="PS50206"/>
    </source>
</evidence>
<dbReference type="SMART" id="SM00450">
    <property type="entry name" value="RHOD"/>
    <property type="match status" value="1"/>
</dbReference>
<gene>
    <name evidence="2" type="ORF">ERS852571_02623</name>
    <name evidence="3" type="ORF">G5A72_09465</name>
</gene>
<name>A0A173U9L4_ANAHA</name>
<feature type="domain" description="Rhodanese" evidence="1">
    <location>
        <begin position="17"/>
        <end position="103"/>
    </location>
</feature>
<dbReference type="CDD" id="cd00158">
    <property type="entry name" value="RHOD"/>
    <property type="match status" value="1"/>
</dbReference>
<dbReference type="PROSITE" id="PS50206">
    <property type="entry name" value="RHODANESE_3"/>
    <property type="match status" value="1"/>
</dbReference>
<reference evidence="3 5" key="2">
    <citation type="journal article" date="2020" name="Cell Host Microbe">
        <title>Functional and Genomic Variation between Human-Derived Isolates of Lachnospiraceae Reveals Inter- and Intra-Species Diversity.</title>
        <authorList>
            <person name="Sorbara M.T."/>
            <person name="Littmann E.R."/>
            <person name="Fontana E."/>
            <person name="Moody T.U."/>
            <person name="Kohout C.E."/>
            <person name="Gjonbalaj M."/>
            <person name="Eaton V."/>
            <person name="Seok R."/>
            <person name="Leiner I.M."/>
            <person name="Pamer E.G."/>
        </authorList>
    </citation>
    <scope>NUCLEOTIDE SEQUENCE [LARGE SCALE GENOMIC DNA]</scope>
    <source>
        <strain evidence="3 5">MSK.14.57</strain>
    </source>
</reference>
<dbReference type="EMBL" id="CYXY01000019">
    <property type="protein sequence ID" value="CUN11743.1"/>
    <property type="molecule type" value="Genomic_DNA"/>
</dbReference>
<dbReference type="InterPro" id="IPR050229">
    <property type="entry name" value="GlpE_sulfurtransferase"/>
</dbReference>
<keyword evidence="5" id="KW-1185">Reference proteome</keyword>
<dbReference type="AlphaFoldDB" id="A0A173U9L4"/>
<dbReference type="Pfam" id="PF00581">
    <property type="entry name" value="Rhodanese"/>
    <property type="match status" value="1"/>
</dbReference>
<proteinExistence type="predicted"/>
<dbReference type="EMBL" id="JAAITB010000019">
    <property type="protein sequence ID" value="NSJ79805.1"/>
    <property type="molecule type" value="Genomic_DNA"/>
</dbReference>
<evidence type="ECO:0000313" key="3">
    <source>
        <dbReference type="EMBL" id="NSJ79805.1"/>
    </source>
</evidence>
<dbReference type="Gene3D" id="3.40.250.10">
    <property type="entry name" value="Rhodanese-like domain"/>
    <property type="match status" value="1"/>
</dbReference>
<evidence type="ECO:0000313" key="4">
    <source>
        <dbReference type="Proteomes" id="UP000095553"/>
    </source>
</evidence>